<comment type="cofactor">
    <cofactor evidence="11">
        <name>FAD</name>
        <dbReference type="ChEBI" id="CHEBI:57692"/>
    </cofactor>
    <text evidence="11">Binds 1 FAD per subunit.</text>
</comment>
<dbReference type="GO" id="GO:0004729">
    <property type="term" value="F:oxygen-dependent protoporphyrinogen oxidase activity"/>
    <property type="evidence" value="ECO:0007669"/>
    <property type="project" value="UniProtKB-UniRule"/>
</dbReference>
<dbReference type="GO" id="GO:0006782">
    <property type="term" value="P:protoporphyrinogen IX biosynthetic process"/>
    <property type="evidence" value="ECO:0007669"/>
    <property type="project" value="UniProtKB-UniRule"/>
</dbReference>
<dbReference type="UniPathway" id="UPA00251">
    <property type="reaction ID" value="UER00324"/>
</dbReference>
<dbReference type="InterPro" id="IPR036188">
    <property type="entry name" value="FAD/NAD-bd_sf"/>
</dbReference>
<evidence type="ECO:0000256" key="10">
    <source>
        <dbReference type="ARBA" id="ARBA00047554"/>
    </source>
</evidence>
<evidence type="ECO:0000256" key="4">
    <source>
        <dbReference type="ARBA" id="ARBA00012867"/>
    </source>
</evidence>
<comment type="subcellular location">
    <subcellularLocation>
        <location evidence="11">Mitochondrion inner membrane</location>
    </subcellularLocation>
</comment>
<dbReference type="EC" id="1.3.3.4" evidence="4 11"/>
<protein>
    <recommendedName>
        <fullName evidence="4 11">Protoporphyrinogen oxidase</fullName>
        <ecNumber evidence="4 11">1.3.3.4</ecNumber>
    </recommendedName>
</protein>
<evidence type="ECO:0000313" key="14">
    <source>
        <dbReference type="Proteomes" id="UP000053317"/>
    </source>
</evidence>
<dbReference type="EMBL" id="LCWF01000042">
    <property type="protein sequence ID" value="KKY25361.1"/>
    <property type="molecule type" value="Genomic_DNA"/>
</dbReference>
<evidence type="ECO:0000313" key="13">
    <source>
        <dbReference type="EMBL" id="KKY25361.1"/>
    </source>
</evidence>
<comment type="function">
    <text evidence="1 11">Catalyzes the 6-electron oxidation of protoporphyrinogen-IX to form protoporphyrin-IX.</text>
</comment>
<comment type="similarity">
    <text evidence="3 11">Belongs to the protoporphyrinogen/coproporphyrinogen oxidase family. Protoporphyrinogen oxidase subfamily.</text>
</comment>
<dbReference type="PANTHER" id="PTHR42923">
    <property type="entry name" value="PROTOPORPHYRINOGEN OXIDASE"/>
    <property type="match status" value="1"/>
</dbReference>
<accession>A0A0G2ET90</accession>
<evidence type="ECO:0000256" key="11">
    <source>
        <dbReference type="RuleBase" id="RU367069"/>
    </source>
</evidence>
<dbReference type="SUPFAM" id="SSF54373">
    <property type="entry name" value="FAD-linked reductases, C-terminal domain"/>
    <property type="match status" value="1"/>
</dbReference>
<dbReference type="Proteomes" id="UP000053317">
    <property type="component" value="Unassembled WGS sequence"/>
</dbReference>
<comment type="pathway">
    <text evidence="2 11">Porphyrin-containing compound metabolism; protoporphyrin-IX biosynthesis; protoporphyrin-IX from protoporphyrinogen-IX: step 1/1.</text>
</comment>
<reference evidence="13 14" key="2">
    <citation type="submission" date="2015-05" db="EMBL/GenBank/DDBJ databases">
        <authorList>
            <person name="Morales-Cruz A."/>
            <person name="Amrine K.C."/>
            <person name="Cantu D."/>
        </authorList>
    </citation>
    <scope>NUCLEOTIDE SEQUENCE [LARGE SCALE GENOMIC DNA]</scope>
    <source>
        <strain evidence="13">UCRPC4</strain>
    </source>
</reference>
<dbReference type="Pfam" id="PF01593">
    <property type="entry name" value="Amino_oxidase"/>
    <property type="match status" value="1"/>
</dbReference>
<dbReference type="GO" id="GO:0005743">
    <property type="term" value="C:mitochondrial inner membrane"/>
    <property type="evidence" value="ECO:0007669"/>
    <property type="project" value="UniProtKB-SubCell"/>
</dbReference>
<dbReference type="AlphaFoldDB" id="A0A0G2ET90"/>
<dbReference type="Gene3D" id="3.50.50.60">
    <property type="entry name" value="FAD/NAD(P)-binding domain"/>
    <property type="match status" value="1"/>
</dbReference>
<evidence type="ECO:0000256" key="1">
    <source>
        <dbReference type="ARBA" id="ARBA00002600"/>
    </source>
</evidence>
<evidence type="ECO:0000256" key="2">
    <source>
        <dbReference type="ARBA" id="ARBA00005073"/>
    </source>
</evidence>
<gene>
    <name evidence="13" type="ORF">UCRPC4_g01839</name>
</gene>
<organism evidence="13 14">
    <name type="scientific">Phaeomoniella chlamydospora</name>
    <name type="common">Phaeoacremonium chlamydosporum</name>
    <dbReference type="NCBI Taxonomy" id="158046"/>
    <lineage>
        <taxon>Eukaryota</taxon>
        <taxon>Fungi</taxon>
        <taxon>Dikarya</taxon>
        <taxon>Ascomycota</taxon>
        <taxon>Pezizomycotina</taxon>
        <taxon>Eurotiomycetes</taxon>
        <taxon>Chaetothyriomycetidae</taxon>
        <taxon>Phaeomoniellales</taxon>
        <taxon>Phaeomoniellaceae</taxon>
        <taxon>Phaeomoniella</taxon>
    </lineage>
</organism>
<keyword evidence="9 11" id="KW-0627">Porphyrin biosynthesis</keyword>
<evidence type="ECO:0000256" key="3">
    <source>
        <dbReference type="ARBA" id="ARBA00010551"/>
    </source>
</evidence>
<feature type="domain" description="Amine oxidase" evidence="12">
    <location>
        <begin position="28"/>
        <end position="459"/>
    </location>
</feature>
<keyword evidence="8 11" id="KW-0350">Heme biosynthesis</keyword>
<dbReference type="InterPro" id="IPR050464">
    <property type="entry name" value="Zeta_carotene_desat/Oxidored"/>
</dbReference>
<comment type="catalytic activity">
    <reaction evidence="10 11">
        <text>protoporphyrinogen IX + 3 O2 = protoporphyrin IX + 3 H2O2</text>
        <dbReference type="Rhea" id="RHEA:25576"/>
        <dbReference type="ChEBI" id="CHEBI:15379"/>
        <dbReference type="ChEBI" id="CHEBI:16240"/>
        <dbReference type="ChEBI" id="CHEBI:57306"/>
        <dbReference type="ChEBI" id="CHEBI:57307"/>
        <dbReference type="EC" id="1.3.3.4"/>
    </reaction>
</comment>
<dbReference type="PANTHER" id="PTHR42923:SF3">
    <property type="entry name" value="PROTOPORPHYRINOGEN OXIDASE"/>
    <property type="match status" value="1"/>
</dbReference>
<dbReference type="InterPro" id="IPR002937">
    <property type="entry name" value="Amino_oxidase"/>
</dbReference>
<keyword evidence="5 11" id="KW-0285">Flavoprotein</keyword>
<dbReference type="NCBIfam" id="TIGR00562">
    <property type="entry name" value="proto_IX_ox"/>
    <property type="match status" value="1"/>
</dbReference>
<keyword evidence="14" id="KW-1185">Reference proteome</keyword>
<dbReference type="SUPFAM" id="SSF51905">
    <property type="entry name" value="FAD/NAD(P)-binding domain"/>
    <property type="match status" value="1"/>
</dbReference>
<sequence>MALLTYMKISKLNLDDELVTISKNAPASLNRYIYYPDHLVRMPGPFPNTGLISNIVQNANILCEPAFDSFLSGVFRARAQRGAKVLDQSVGTFLSRLFNKSITDNLASAVIHGIYAGDLYNLSARSLFPVLWDIDGNDSFNRDLYRYGSGSRSYRPKPLVELLSFLWDRSSSFDQHIRGKVPKLDNTSVFTFKRGIQQLATALEDYLRAQSRVTLKLGTTVTKLAGSRSHLDKISVSTAPNTTSTEPSSTSVRAYDYVISTLSAPTMSRVLEFSHPSASKAFSAHDQAVNVMVVNLFYPQPDLLPVSGFGYLIPRSTPLGQNGECALGVIFGTDSSPGQDTAPGTKLTVMMGGHWWNGIPISDLPDPHEATKMARAILERHLNITAEPIIAEARLQTNAIPQYRVGHPFRLLQIERSLNSTTTMSPTAPPSGRLRLAGSWYSGVGVNDCITSARMAVEGIRQGHLDRAMDLYLHGTHPLSWILEERRGGESKFYERVPISST</sequence>
<keyword evidence="7 11" id="KW-0560">Oxidoreductase</keyword>
<evidence type="ECO:0000256" key="9">
    <source>
        <dbReference type="ARBA" id="ARBA00023244"/>
    </source>
</evidence>
<evidence type="ECO:0000259" key="12">
    <source>
        <dbReference type="Pfam" id="PF01593"/>
    </source>
</evidence>
<dbReference type="OrthoDB" id="438553at2759"/>
<proteinExistence type="inferred from homology"/>
<reference evidence="13 14" key="1">
    <citation type="submission" date="2015-05" db="EMBL/GenBank/DDBJ databases">
        <title>Distinctive expansion of gene families associated with plant cell wall degradation and secondary metabolism in the genomes of grapevine trunk pathogens.</title>
        <authorList>
            <person name="Lawrence D.P."/>
            <person name="Travadon R."/>
            <person name="Rolshausen P.E."/>
            <person name="Baumgartner K."/>
        </authorList>
    </citation>
    <scope>NUCLEOTIDE SEQUENCE [LARGE SCALE GENOMIC DNA]</scope>
    <source>
        <strain evidence="13">UCRPC4</strain>
    </source>
</reference>
<dbReference type="InterPro" id="IPR004572">
    <property type="entry name" value="Protoporphyrinogen_oxidase"/>
</dbReference>
<evidence type="ECO:0000256" key="6">
    <source>
        <dbReference type="ARBA" id="ARBA00022827"/>
    </source>
</evidence>
<name>A0A0G2ET90_PHACM</name>
<comment type="caution">
    <text evidence="13">The sequence shown here is derived from an EMBL/GenBank/DDBJ whole genome shotgun (WGS) entry which is preliminary data.</text>
</comment>
<evidence type="ECO:0000256" key="7">
    <source>
        <dbReference type="ARBA" id="ARBA00023002"/>
    </source>
</evidence>
<evidence type="ECO:0000256" key="8">
    <source>
        <dbReference type="ARBA" id="ARBA00023133"/>
    </source>
</evidence>
<keyword evidence="6 11" id="KW-0274">FAD</keyword>
<evidence type="ECO:0000256" key="5">
    <source>
        <dbReference type="ARBA" id="ARBA00022630"/>
    </source>
</evidence>